<accession>A0AAV4PYB4</accession>
<organism evidence="2 3">
    <name type="scientific">Caerostris darwini</name>
    <dbReference type="NCBI Taxonomy" id="1538125"/>
    <lineage>
        <taxon>Eukaryota</taxon>
        <taxon>Metazoa</taxon>
        <taxon>Ecdysozoa</taxon>
        <taxon>Arthropoda</taxon>
        <taxon>Chelicerata</taxon>
        <taxon>Arachnida</taxon>
        <taxon>Araneae</taxon>
        <taxon>Araneomorphae</taxon>
        <taxon>Entelegynae</taxon>
        <taxon>Araneoidea</taxon>
        <taxon>Araneidae</taxon>
        <taxon>Caerostris</taxon>
    </lineage>
</organism>
<feature type="region of interest" description="Disordered" evidence="1">
    <location>
        <begin position="1"/>
        <end position="21"/>
    </location>
</feature>
<feature type="compositionally biased region" description="Basic and acidic residues" evidence="1">
    <location>
        <begin position="9"/>
        <end position="21"/>
    </location>
</feature>
<evidence type="ECO:0000313" key="2">
    <source>
        <dbReference type="EMBL" id="GIY02115.1"/>
    </source>
</evidence>
<dbReference type="AlphaFoldDB" id="A0AAV4PYB4"/>
<evidence type="ECO:0000256" key="1">
    <source>
        <dbReference type="SAM" id="MobiDB-lite"/>
    </source>
</evidence>
<proteinExistence type="predicted"/>
<comment type="caution">
    <text evidence="2">The sequence shown here is derived from an EMBL/GenBank/DDBJ whole genome shotgun (WGS) entry which is preliminary data.</text>
</comment>
<evidence type="ECO:0000313" key="3">
    <source>
        <dbReference type="Proteomes" id="UP001054837"/>
    </source>
</evidence>
<sequence>MVMQPFHIQGRDRRREARKQEEMKQISHRKLVKMSSLPANFIFRFSDDVEAKNAALMDRTAGAQYSPLATISAEGPSPTLSWPVASTSSGRRHTLDTSPTPLVGSVISLCSSSSDGGARSPPQKRRVGSLGPPIRMISAESSDDASVTVVPAEDIVIEEIQTSNDDQLSVCDVQLEEDGLEDNGLLWYVEEESESTNGLLRNYPELRSQPGLDTVSWTASDDFSSTTVSGTLSGNDPPPVLEAVQGPSSMSQSSSLRMLEDVEEDVMLEDVEEDVLVVDPNDQKAVLVLGTRRCAGMPVTGDDNIGHCVSKPADKC</sequence>
<feature type="region of interest" description="Disordered" evidence="1">
    <location>
        <begin position="111"/>
        <end position="131"/>
    </location>
</feature>
<keyword evidence="3" id="KW-1185">Reference proteome</keyword>
<gene>
    <name evidence="2" type="primary">AVEN_104824_1</name>
    <name evidence="2" type="ORF">CDAR_229881</name>
</gene>
<name>A0AAV4PYB4_9ARAC</name>
<protein>
    <submittedName>
        <fullName evidence="2">Uncharacterized protein</fullName>
    </submittedName>
</protein>
<feature type="compositionally biased region" description="Low complexity" evidence="1">
    <location>
        <begin position="111"/>
        <end position="120"/>
    </location>
</feature>
<dbReference type="Proteomes" id="UP001054837">
    <property type="component" value="Unassembled WGS sequence"/>
</dbReference>
<reference evidence="2 3" key="1">
    <citation type="submission" date="2021-06" db="EMBL/GenBank/DDBJ databases">
        <title>Caerostris darwini draft genome.</title>
        <authorList>
            <person name="Kono N."/>
            <person name="Arakawa K."/>
        </authorList>
    </citation>
    <scope>NUCLEOTIDE SEQUENCE [LARGE SCALE GENOMIC DNA]</scope>
</reference>
<dbReference type="EMBL" id="BPLQ01003643">
    <property type="protein sequence ID" value="GIY02115.1"/>
    <property type="molecule type" value="Genomic_DNA"/>
</dbReference>